<sequence length="434" mass="48966">MVSMIKNKIRNLLSTGFFHIFGGNVLNKVISFMSGFVLVRILTKTEYGRFTHAWNIYGLLLIISGFGIESGALQLASERNNDDGYCRKVFNYGTRYGLKVNTVIAAVLMITGLFVNFRIKGTGPLIVMLCLLPFIQLLFSMSSVYLRAAKRNRDFSALMLINTTSVFIFSVILSFFFRERGLVVANYIAGIISLAVSYFFFKVRLIRRDDAPDDAEKNVLLRLSFISMLNSGLSQLLYLLDIFVLGIIDPDESIIASYKVATTLPTALVFIPTSLIVYIYPYFAEHRNDRKWCISHYKTMLLCFGAFNLFISAIMFIFAPFIVKTLFGAQYSDCVEVFRVLAVNYFFAGTFRIISGNLLVTQRKLRFNLITAIVSSACNIVADFFFIQWWGSMGAAFATVLVVLISSAMSTIYLIHVFKHIPEKTAEETTVTTP</sequence>
<gene>
    <name evidence="7" type="ORF">RF007C_15565</name>
</gene>
<keyword evidence="2" id="KW-1003">Cell membrane</keyword>
<feature type="transmembrane region" description="Helical" evidence="6">
    <location>
        <begin position="342"/>
        <end position="360"/>
    </location>
</feature>
<evidence type="ECO:0000256" key="4">
    <source>
        <dbReference type="ARBA" id="ARBA00022989"/>
    </source>
</evidence>
<feature type="transmembrane region" description="Helical" evidence="6">
    <location>
        <begin position="221"/>
        <end position="248"/>
    </location>
</feature>
<feature type="transmembrane region" description="Helical" evidence="6">
    <location>
        <begin position="54"/>
        <end position="75"/>
    </location>
</feature>
<feature type="transmembrane region" description="Helical" evidence="6">
    <location>
        <begin position="393"/>
        <end position="415"/>
    </location>
</feature>
<dbReference type="PANTHER" id="PTHR30250">
    <property type="entry name" value="PST FAMILY PREDICTED COLANIC ACID TRANSPORTER"/>
    <property type="match status" value="1"/>
</dbReference>
<accession>W7UN72</accession>
<keyword evidence="4 6" id="KW-1133">Transmembrane helix</keyword>
<keyword evidence="3 6" id="KW-0812">Transmembrane</keyword>
<evidence type="ECO:0000256" key="2">
    <source>
        <dbReference type="ARBA" id="ARBA00022475"/>
    </source>
</evidence>
<evidence type="ECO:0000313" key="8">
    <source>
        <dbReference type="Proteomes" id="UP000019365"/>
    </source>
</evidence>
<feature type="transmembrane region" description="Helical" evidence="6">
    <location>
        <begin position="96"/>
        <end position="119"/>
    </location>
</feature>
<dbReference type="InterPro" id="IPR050833">
    <property type="entry name" value="Poly_Biosynth_Transport"/>
</dbReference>
<dbReference type="PANTHER" id="PTHR30250:SF11">
    <property type="entry name" value="O-ANTIGEN TRANSPORTER-RELATED"/>
    <property type="match status" value="1"/>
</dbReference>
<keyword evidence="5 6" id="KW-0472">Membrane</keyword>
<dbReference type="eggNOG" id="COG2244">
    <property type="taxonomic scope" value="Bacteria"/>
</dbReference>
<name>W7UN72_RUMFL</name>
<evidence type="ECO:0000313" key="7">
    <source>
        <dbReference type="EMBL" id="EWM53029.1"/>
    </source>
</evidence>
<proteinExistence type="predicted"/>
<reference evidence="7 8" key="1">
    <citation type="journal article" date="2014" name="PLoS ONE">
        <title>Rumen cellulosomics: divergent fiber-degrading strategies revealed by comparative genome-wide analysis of six ruminococcal strains.</title>
        <authorList>
            <person name="Dassa B."/>
            <person name="Borovok I."/>
            <person name="Ruimy-Israeli V."/>
            <person name="Lamed R."/>
            <person name="Flint H.J."/>
            <person name="Duncan S.H."/>
            <person name="Henrissat B."/>
            <person name="Coutinho P."/>
            <person name="Morrison M."/>
            <person name="Mosoni P."/>
            <person name="Yeoman C.J."/>
            <person name="White B.A."/>
            <person name="Bayer E.A."/>
        </authorList>
    </citation>
    <scope>NUCLEOTIDE SEQUENCE [LARGE SCALE GENOMIC DNA]</scope>
    <source>
        <strain evidence="7 8">007c</strain>
    </source>
</reference>
<feature type="transmembrane region" description="Helical" evidence="6">
    <location>
        <begin position="125"/>
        <end position="146"/>
    </location>
</feature>
<organism evidence="7 8">
    <name type="scientific">Ruminococcus flavefaciens 007c</name>
    <dbReference type="NCBI Taxonomy" id="1341157"/>
    <lineage>
        <taxon>Bacteria</taxon>
        <taxon>Bacillati</taxon>
        <taxon>Bacillota</taxon>
        <taxon>Clostridia</taxon>
        <taxon>Eubacteriales</taxon>
        <taxon>Oscillospiraceae</taxon>
        <taxon>Ruminococcus</taxon>
    </lineage>
</organism>
<keyword evidence="8" id="KW-1185">Reference proteome</keyword>
<comment type="caution">
    <text evidence="7">The sequence shown here is derived from an EMBL/GenBank/DDBJ whole genome shotgun (WGS) entry which is preliminary data.</text>
</comment>
<dbReference type="PATRIC" id="fig|1341157.4.peg.2514"/>
<evidence type="ECO:0000256" key="5">
    <source>
        <dbReference type="ARBA" id="ARBA00023136"/>
    </source>
</evidence>
<feature type="transmembrane region" description="Helical" evidence="6">
    <location>
        <begin position="260"/>
        <end position="280"/>
    </location>
</feature>
<comment type="subcellular location">
    <subcellularLocation>
        <location evidence="1">Cell membrane</location>
        <topology evidence="1">Multi-pass membrane protein</topology>
    </subcellularLocation>
</comment>
<dbReference type="EMBL" id="ATAX01000028">
    <property type="protein sequence ID" value="EWM53029.1"/>
    <property type="molecule type" value="Genomic_DNA"/>
</dbReference>
<evidence type="ECO:0000256" key="6">
    <source>
        <dbReference type="SAM" id="Phobius"/>
    </source>
</evidence>
<evidence type="ECO:0000256" key="1">
    <source>
        <dbReference type="ARBA" id="ARBA00004651"/>
    </source>
</evidence>
<protein>
    <submittedName>
        <fullName evidence="7">Uncharacterized protein</fullName>
    </submittedName>
</protein>
<dbReference type="Pfam" id="PF13440">
    <property type="entry name" value="Polysacc_synt_3"/>
    <property type="match status" value="1"/>
</dbReference>
<feature type="transmembrane region" description="Helical" evidence="6">
    <location>
        <begin position="12"/>
        <end position="42"/>
    </location>
</feature>
<feature type="transmembrane region" description="Helical" evidence="6">
    <location>
        <begin position="367"/>
        <end position="387"/>
    </location>
</feature>
<feature type="transmembrane region" description="Helical" evidence="6">
    <location>
        <begin position="183"/>
        <end position="201"/>
    </location>
</feature>
<feature type="transmembrane region" description="Helical" evidence="6">
    <location>
        <begin position="158"/>
        <end position="177"/>
    </location>
</feature>
<dbReference type="GO" id="GO:0005886">
    <property type="term" value="C:plasma membrane"/>
    <property type="evidence" value="ECO:0007669"/>
    <property type="project" value="UniProtKB-SubCell"/>
</dbReference>
<evidence type="ECO:0000256" key="3">
    <source>
        <dbReference type="ARBA" id="ARBA00022692"/>
    </source>
</evidence>
<dbReference type="Proteomes" id="UP000019365">
    <property type="component" value="Unassembled WGS sequence"/>
</dbReference>
<dbReference type="AlphaFoldDB" id="W7UN72"/>
<feature type="transmembrane region" description="Helical" evidence="6">
    <location>
        <begin position="301"/>
        <end position="322"/>
    </location>
</feature>